<name>A0A517NV68_9BACT</name>
<gene>
    <name evidence="2" type="ORF">K239x_30060</name>
</gene>
<feature type="signal peptide" evidence="1">
    <location>
        <begin position="1"/>
        <end position="21"/>
    </location>
</feature>
<dbReference type="RefSeq" id="WP_145418744.1">
    <property type="nucleotide sequence ID" value="NZ_CP036526.1"/>
</dbReference>
<organism evidence="2 3">
    <name type="scientific">Stieleria marina</name>
    <dbReference type="NCBI Taxonomy" id="1930275"/>
    <lineage>
        <taxon>Bacteria</taxon>
        <taxon>Pseudomonadati</taxon>
        <taxon>Planctomycetota</taxon>
        <taxon>Planctomycetia</taxon>
        <taxon>Pirellulales</taxon>
        <taxon>Pirellulaceae</taxon>
        <taxon>Stieleria</taxon>
    </lineage>
</organism>
<evidence type="ECO:0000313" key="2">
    <source>
        <dbReference type="EMBL" id="QDT11013.1"/>
    </source>
</evidence>
<accession>A0A517NV68</accession>
<feature type="chain" id="PRO_5021829523" evidence="1">
    <location>
        <begin position="22"/>
        <end position="120"/>
    </location>
</feature>
<evidence type="ECO:0000256" key="1">
    <source>
        <dbReference type="SAM" id="SignalP"/>
    </source>
</evidence>
<dbReference type="Proteomes" id="UP000319817">
    <property type="component" value="Chromosome"/>
</dbReference>
<reference evidence="2 3" key="1">
    <citation type="submission" date="2019-02" db="EMBL/GenBank/DDBJ databases">
        <title>Deep-cultivation of Planctomycetes and their phenomic and genomic characterization uncovers novel biology.</title>
        <authorList>
            <person name="Wiegand S."/>
            <person name="Jogler M."/>
            <person name="Boedeker C."/>
            <person name="Pinto D."/>
            <person name="Vollmers J."/>
            <person name="Rivas-Marin E."/>
            <person name="Kohn T."/>
            <person name="Peeters S.H."/>
            <person name="Heuer A."/>
            <person name="Rast P."/>
            <person name="Oberbeckmann S."/>
            <person name="Bunk B."/>
            <person name="Jeske O."/>
            <person name="Meyerdierks A."/>
            <person name="Storesund J.E."/>
            <person name="Kallscheuer N."/>
            <person name="Luecker S."/>
            <person name="Lage O.M."/>
            <person name="Pohl T."/>
            <person name="Merkel B.J."/>
            <person name="Hornburger P."/>
            <person name="Mueller R.-W."/>
            <person name="Bruemmer F."/>
            <person name="Labrenz M."/>
            <person name="Spormann A.M."/>
            <person name="Op den Camp H."/>
            <person name="Overmann J."/>
            <person name="Amann R."/>
            <person name="Jetten M.S.M."/>
            <person name="Mascher T."/>
            <person name="Medema M.H."/>
            <person name="Devos D.P."/>
            <person name="Kaster A.-K."/>
            <person name="Ovreas L."/>
            <person name="Rohde M."/>
            <person name="Galperin M.Y."/>
            <person name="Jogler C."/>
        </authorList>
    </citation>
    <scope>NUCLEOTIDE SEQUENCE [LARGE SCALE GENOMIC DNA]</scope>
    <source>
        <strain evidence="2 3">K23_9</strain>
    </source>
</reference>
<keyword evidence="1" id="KW-0732">Signal</keyword>
<protein>
    <submittedName>
        <fullName evidence="2">Uncharacterized protein</fullName>
    </submittedName>
</protein>
<keyword evidence="3" id="KW-1185">Reference proteome</keyword>
<dbReference type="AlphaFoldDB" id="A0A517NV68"/>
<evidence type="ECO:0000313" key="3">
    <source>
        <dbReference type="Proteomes" id="UP000319817"/>
    </source>
</evidence>
<dbReference type="EMBL" id="CP036526">
    <property type="protein sequence ID" value="QDT11013.1"/>
    <property type="molecule type" value="Genomic_DNA"/>
</dbReference>
<proteinExistence type="predicted"/>
<sequence precursor="true">MKYLRCRFTLKRVFVATASIACLLAARSLCYSHATIQIRDIRDDLGSTLDVTYFSDFDHGCVGGNAQIPRLAGGADFSELAGTKWSTAYRPHDFLWMNANHHQVIEMEMASAFGDYASSH</sequence>